<evidence type="ECO:0000313" key="2">
    <source>
        <dbReference type="EMBL" id="CEK51449.1"/>
    </source>
</evidence>
<sequence length="74" mass="8855">RINHRPDNKPMQSDTPFNANSDYKDTYREHPLPQKLQRDRELWSKPTIPLDDMSVQQRDFRGVYGPKQKSMKPE</sequence>
<feature type="non-terminal residue" evidence="2">
    <location>
        <position position="1"/>
    </location>
</feature>
<feature type="compositionally biased region" description="Basic and acidic residues" evidence="1">
    <location>
        <begin position="22"/>
        <end position="43"/>
    </location>
</feature>
<accession>A0A0B6Y5P4</accession>
<evidence type="ECO:0000256" key="1">
    <source>
        <dbReference type="SAM" id="MobiDB-lite"/>
    </source>
</evidence>
<feature type="region of interest" description="Disordered" evidence="1">
    <location>
        <begin position="1"/>
        <end position="74"/>
    </location>
</feature>
<protein>
    <submittedName>
        <fullName evidence="2">Uncharacterized protein</fullName>
    </submittedName>
</protein>
<reference evidence="2" key="1">
    <citation type="submission" date="2014-12" db="EMBL/GenBank/DDBJ databases">
        <title>Insight into the proteome of Arion vulgaris.</title>
        <authorList>
            <person name="Aradska J."/>
            <person name="Bulat T."/>
            <person name="Smidak R."/>
            <person name="Sarate P."/>
            <person name="Gangsoo J."/>
            <person name="Sialana F."/>
            <person name="Bilban M."/>
            <person name="Lubec G."/>
        </authorList>
    </citation>
    <scope>NUCLEOTIDE SEQUENCE</scope>
    <source>
        <tissue evidence="2">Skin</tissue>
    </source>
</reference>
<proteinExistence type="predicted"/>
<feature type="non-terminal residue" evidence="2">
    <location>
        <position position="74"/>
    </location>
</feature>
<dbReference type="AlphaFoldDB" id="A0A0B6Y5P4"/>
<gene>
    <name evidence="2" type="primary">ORF13438</name>
</gene>
<organism evidence="2">
    <name type="scientific">Arion vulgaris</name>
    <dbReference type="NCBI Taxonomy" id="1028688"/>
    <lineage>
        <taxon>Eukaryota</taxon>
        <taxon>Metazoa</taxon>
        <taxon>Spiralia</taxon>
        <taxon>Lophotrochozoa</taxon>
        <taxon>Mollusca</taxon>
        <taxon>Gastropoda</taxon>
        <taxon>Heterobranchia</taxon>
        <taxon>Euthyneura</taxon>
        <taxon>Panpulmonata</taxon>
        <taxon>Eupulmonata</taxon>
        <taxon>Stylommatophora</taxon>
        <taxon>Helicina</taxon>
        <taxon>Arionoidea</taxon>
        <taxon>Arionidae</taxon>
        <taxon>Arion</taxon>
    </lineage>
</organism>
<name>A0A0B6Y5P4_9EUPU</name>
<feature type="compositionally biased region" description="Polar residues" evidence="1">
    <location>
        <begin position="10"/>
        <end position="21"/>
    </location>
</feature>
<dbReference type="EMBL" id="HACG01004584">
    <property type="protein sequence ID" value="CEK51449.1"/>
    <property type="molecule type" value="Transcribed_RNA"/>
</dbReference>